<reference evidence="2 3" key="1">
    <citation type="submission" date="2019-06" db="EMBL/GenBank/DDBJ databases">
        <title>Amycolatopsis alkalitolerans sp. nov., isolated from Gastrodia elata Blume.</title>
        <authorList>
            <person name="Narsing Rao M.P."/>
            <person name="Li W.J."/>
        </authorList>
    </citation>
    <scope>NUCLEOTIDE SEQUENCE [LARGE SCALE GENOMIC DNA]</scope>
    <source>
        <strain evidence="2 3">SYSUP0005</strain>
    </source>
</reference>
<gene>
    <name evidence="2" type="ORF">FG385_25145</name>
</gene>
<name>A0A5C4LVE7_9PSEU</name>
<evidence type="ECO:0000313" key="3">
    <source>
        <dbReference type="Proteomes" id="UP000305546"/>
    </source>
</evidence>
<feature type="domain" description="Ferric siderophore reductase C-terminal" evidence="1">
    <location>
        <begin position="163"/>
        <end position="182"/>
    </location>
</feature>
<dbReference type="OrthoDB" id="3290158at2"/>
<dbReference type="AlphaFoldDB" id="A0A5C4LVE7"/>
<keyword evidence="3" id="KW-1185">Reference proteome</keyword>
<proteinExistence type="predicted"/>
<protein>
    <submittedName>
        <fullName evidence="2">(2Fe-2S)-binding protein</fullName>
    </submittedName>
</protein>
<dbReference type="Pfam" id="PF11575">
    <property type="entry name" value="FhuF_C"/>
    <property type="match status" value="1"/>
</dbReference>
<evidence type="ECO:0000259" key="1">
    <source>
        <dbReference type="Pfam" id="PF11575"/>
    </source>
</evidence>
<dbReference type="EMBL" id="VDFW01000026">
    <property type="protein sequence ID" value="TNC22506.1"/>
    <property type="molecule type" value="Genomic_DNA"/>
</dbReference>
<dbReference type="InterPro" id="IPR024726">
    <property type="entry name" value="FhuF_C"/>
</dbReference>
<sequence length="199" mass="20851">MTAVPATSITDPAWLRTQIGLAARRYGCARPAVLGTIWWYSASSVLVAPTVEALAKGQAVDPSLPAITLDVTDDGRLLDAHAARPPAGELGPAMSEALESAIATIEQVTGARAPALRAIATDSIANRLLWAGAPELAEPLLASIGGLPKPRYFDVGPAKVVHRASCCLIYQVGQPKCVSCPRQRPAERARRLRAAVTGT</sequence>
<accession>A0A5C4LVE7</accession>
<comment type="caution">
    <text evidence="2">The sequence shown here is derived from an EMBL/GenBank/DDBJ whole genome shotgun (WGS) entry which is preliminary data.</text>
</comment>
<organism evidence="2 3">
    <name type="scientific">Amycolatopsis alkalitolerans</name>
    <dbReference type="NCBI Taxonomy" id="2547244"/>
    <lineage>
        <taxon>Bacteria</taxon>
        <taxon>Bacillati</taxon>
        <taxon>Actinomycetota</taxon>
        <taxon>Actinomycetes</taxon>
        <taxon>Pseudonocardiales</taxon>
        <taxon>Pseudonocardiaceae</taxon>
        <taxon>Amycolatopsis</taxon>
    </lineage>
</organism>
<evidence type="ECO:0000313" key="2">
    <source>
        <dbReference type="EMBL" id="TNC22506.1"/>
    </source>
</evidence>
<dbReference type="Proteomes" id="UP000305546">
    <property type="component" value="Unassembled WGS sequence"/>
</dbReference>
<dbReference type="GO" id="GO:0051537">
    <property type="term" value="F:2 iron, 2 sulfur cluster binding"/>
    <property type="evidence" value="ECO:0007669"/>
    <property type="project" value="InterPro"/>
</dbReference>
<dbReference type="RefSeq" id="WP_139099260.1">
    <property type="nucleotide sequence ID" value="NZ_VDFW01000026.1"/>
</dbReference>